<evidence type="ECO:0000313" key="8">
    <source>
        <dbReference type="Proteomes" id="UP001305498"/>
    </source>
</evidence>
<dbReference type="Gene3D" id="1.10.10.10">
    <property type="entry name" value="Winged helix-like DNA-binding domain superfamily/Winged helix DNA-binding domain"/>
    <property type="match status" value="1"/>
</dbReference>
<evidence type="ECO:0000313" key="7">
    <source>
        <dbReference type="EMBL" id="WOF24038.1"/>
    </source>
</evidence>
<name>A0AA97FIT7_9MICO</name>
<sequence>MSINPSRLPFLLAIARHGGVLAAAEALHVTPSAVSQQLARLEDEVGRPLVERTPRGTTMTGAGRELVELAENVEREVNEAEQRLVAGDADPRGRVRIGGFQSFFCAVLVPALPRWRNELFHVEVDLREGTRAQLLRSLRAAELDVVVVEYDASEPVPALGSGVHEVPLMDDPWKLVVPAGTVAAGEVVELERLRAPWLGVESSAATLDAVRRVRTSLRGSTSAHTYGEYATALALVAAGEGVTLLPSLALQGPLPDGVDVVDVPGLGARRLAVRHRSNRREPGPAVRAAVGFLRDVSAAFQASQGS</sequence>
<dbReference type="GO" id="GO:0032993">
    <property type="term" value="C:protein-DNA complex"/>
    <property type="evidence" value="ECO:0007669"/>
    <property type="project" value="TreeGrafter"/>
</dbReference>
<keyword evidence="8" id="KW-1185">Reference proteome</keyword>
<evidence type="ECO:0000256" key="2">
    <source>
        <dbReference type="ARBA" id="ARBA00023015"/>
    </source>
</evidence>
<dbReference type="InterPro" id="IPR036388">
    <property type="entry name" value="WH-like_DNA-bd_sf"/>
</dbReference>
<dbReference type="GO" id="GO:0003677">
    <property type="term" value="F:DNA binding"/>
    <property type="evidence" value="ECO:0007669"/>
    <property type="project" value="UniProtKB-KW"/>
</dbReference>
<dbReference type="AlphaFoldDB" id="A0AA97FIT7"/>
<dbReference type="InterPro" id="IPR000847">
    <property type="entry name" value="LysR_HTH_N"/>
</dbReference>
<dbReference type="Pfam" id="PF00126">
    <property type="entry name" value="HTH_1"/>
    <property type="match status" value="1"/>
</dbReference>
<dbReference type="PROSITE" id="PS50931">
    <property type="entry name" value="HTH_LYSR"/>
    <property type="match status" value="1"/>
</dbReference>
<keyword evidence="4" id="KW-0804">Transcription</keyword>
<evidence type="ECO:0000256" key="4">
    <source>
        <dbReference type="ARBA" id="ARBA00023163"/>
    </source>
</evidence>
<dbReference type="KEGG" id="mbet:N8K70_04995"/>
<gene>
    <name evidence="7" type="ORF">N8K70_04995</name>
</gene>
<evidence type="ECO:0000259" key="6">
    <source>
        <dbReference type="PROSITE" id="PS50931"/>
    </source>
</evidence>
<dbReference type="SUPFAM" id="SSF53850">
    <property type="entry name" value="Periplasmic binding protein-like II"/>
    <property type="match status" value="1"/>
</dbReference>
<dbReference type="Gene3D" id="3.40.190.10">
    <property type="entry name" value="Periplasmic binding protein-like II"/>
    <property type="match status" value="2"/>
</dbReference>
<evidence type="ECO:0000256" key="3">
    <source>
        <dbReference type="ARBA" id="ARBA00023125"/>
    </source>
</evidence>
<keyword evidence="2" id="KW-0805">Transcription regulation</keyword>
<dbReference type="InterPro" id="IPR036390">
    <property type="entry name" value="WH_DNA-bd_sf"/>
</dbReference>
<evidence type="ECO:0000256" key="5">
    <source>
        <dbReference type="SAM" id="Coils"/>
    </source>
</evidence>
<dbReference type="PANTHER" id="PTHR30346">
    <property type="entry name" value="TRANSCRIPTIONAL DUAL REGULATOR HCAR-RELATED"/>
    <property type="match status" value="1"/>
</dbReference>
<dbReference type="InterPro" id="IPR005119">
    <property type="entry name" value="LysR_subst-bd"/>
</dbReference>
<feature type="coiled-coil region" evidence="5">
    <location>
        <begin position="63"/>
        <end position="90"/>
    </location>
</feature>
<evidence type="ECO:0000256" key="1">
    <source>
        <dbReference type="ARBA" id="ARBA00009437"/>
    </source>
</evidence>
<dbReference type="SUPFAM" id="SSF46785">
    <property type="entry name" value="Winged helix' DNA-binding domain"/>
    <property type="match status" value="1"/>
</dbReference>
<organism evidence="7 8">
    <name type="scientific">Microbacterium betulae</name>
    <dbReference type="NCBI Taxonomy" id="2981139"/>
    <lineage>
        <taxon>Bacteria</taxon>
        <taxon>Bacillati</taxon>
        <taxon>Actinomycetota</taxon>
        <taxon>Actinomycetes</taxon>
        <taxon>Micrococcales</taxon>
        <taxon>Microbacteriaceae</taxon>
        <taxon>Microbacterium</taxon>
    </lineage>
</organism>
<dbReference type="GO" id="GO:0003700">
    <property type="term" value="F:DNA-binding transcription factor activity"/>
    <property type="evidence" value="ECO:0007669"/>
    <property type="project" value="InterPro"/>
</dbReference>
<proteinExistence type="inferred from homology"/>
<dbReference type="EMBL" id="CP118157">
    <property type="protein sequence ID" value="WOF24038.1"/>
    <property type="molecule type" value="Genomic_DNA"/>
</dbReference>
<accession>A0AA97FIT7</accession>
<comment type="similarity">
    <text evidence="1">Belongs to the LysR transcriptional regulatory family.</text>
</comment>
<dbReference type="PANTHER" id="PTHR30346:SF29">
    <property type="entry name" value="LYSR SUBSTRATE-BINDING"/>
    <property type="match status" value="1"/>
</dbReference>
<keyword evidence="5" id="KW-0175">Coiled coil</keyword>
<dbReference type="RefSeq" id="WP_317140512.1">
    <property type="nucleotide sequence ID" value="NZ_CP118157.1"/>
</dbReference>
<reference evidence="7 8" key="1">
    <citation type="submission" date="2023-02" db="EMBL/GenBank/DDBJ databases">
        <title>Microbacterium betulae sp. nov., isolated from birch wood.</title>
        <authorList>
            <person name="Pasciak M."/>
            <person name="Pawlik K.J."/>
            <person name="Martynowski D."/>
            <person name="Laczmanski L."/>
            <person name="Ciekot J."/>
            <person name="Szponar B."/>
            <person name="Wojcik-Fatla A."/>
            <person name="Mackiewicz B."/>
            <person name="Farian E."/>
            <person name="Cholewa G."/>
            <person name="Cholewa A."/>
            <person name="Dutkiewicz J."/>
        </authorList>
    </citation>
    <scope>NUCLEOTIDE SEQUENCE [LARGE SCALE GENOMIC DNA]</scope>
    <source>
        <strain evidence="7 8">AB</strain>
    </source>
</reference>
<dbReference type="Proteomes" id="UP001305498">
    <property type="component" value="Chromosome"/>
</dbReference>
<keyword evidence="3" id="KW-0238">DNA-binding</keyword>
<feature type="domain" description="HTH lysR-type" evidence="6">
    <location>
        <begin position="11"/>
        <end position="60"/>
    </location>
</feature>
<dbReference type="Pfam" id="PF03466">
    <property type="entry name" value="LysR_substrate"/>
    <property type="match status" value="1"/>
</dbReference>
<protein>
    <submittedName>
        <fullName evidence="7">LysR family transcriptional regulator</fullName>
    </submittedName>
</protein>